<protein>
    <submittedName>
        <fullName evidence="1">Uncharacterized protein</fullName>
    </submittedName>
</protein>
<dbReference type="Proteomes" id="UP000824782">
    <property type="component" value="Unassembled WGS sequence"/>
</dbReference>
<reference evidence="1" key="1">
    <citation type="thesis" date="2020" institute="ProQuest LLC" country="789 East Eisenhower Parkway, Ann Arbor, MI, USA">
        <title>Comparative Genomics and Chromosome Evolution.</title>
        <authorList>
            <person name="Mudd A.B."/>
        </authorList>
    </citation>
    <scope>NUCLEOTIDE SEQUENCE</scope>
    <source>
        <strain evidence="1">237g6f4</strain>
        <tissue evidence="1">Blood</tissue>
    </source>
</reference>
<gene>
    <name evidence="1" type="ORF">GDO81_006217</name>
</gene>
<organism evidence="1 2">
    <name type="scientific">Engystomops pustulosus</name>
    <name type="common">Tungara frog</name>
    <name type="synonym">Physalaemus pustulosus</name>
    <dbReference type="NCBI Taxonomy" id="76066"/>
    <lineage>
        <taxon>Eukaryota</taxon>
        <taxon>Metazoa</taxon>
        <taxon>Chordata</taxon>
        <taxon>Craniata</taxon>
        <taxon>Vertebrata</taxon>
        <taxon>Euteleostomi</taxon>
        <taxon>Amphibia</taxon>
        <taxon>Batrachia</taxon>
        <taxon>Anura</taxon>
        <taxon>Neobatrachia</taxon>
        <taxon>Hyloidea</taxon>
        <taxon>Leptodactylidae</taxon>
        <taxon>Leiuperinae</taxon>
        <taxon>Engystomops</taxon>
    </lineage>
</organism>
<dbReference type="EMBL" id="WNYA01000002">
    <property type="protein sequence ID" value="KAG8589025.1"/>
    <property type="molecule type" value="Genomic_DNA"/>
</dbReference>
<keyword evidence="2" id="KW-1185">Reference proteome</keyword>
<sequence length="81" mass="9496">MGSILDTIAIFLDKFLRPFAVNTPSNIRDTSDFLKKLEDLRSMDHILSLCHLITITLYWTSPVDPSWNSRIHFFCFFVIFL</sequence>
<dbReference type="AlphaFoldDB" id="A0AAV7CV68"/>
<accession>A0AAV7CV68</accession>
<comment type="caution">
    <text evidence="1">The sequence shown here is derived from an EMBL/GenBank/DDBJ whole genome shotgun (WGS) entry which is preliminary data.</text>
</comment>
<name>A0AAV7CV68_ENGPU</name>
<evidence type="ECO:0000313" key="1">
    <source>
        <dbReference type="EMBL" id="KAG8589025.1"/>
    </source>
</evidence>
<evidence type="ECO:0000313" key="2">
    <source>
        <dbReference type="Proteomes" id="UP000824782"/>
    </source>
</evidence>
<proteinExistence type="predicted"/>